<dbReference type="EC" id="1.14.13.9" evidence="5"/>
<keyword evidence="2" id="KW-0964">Secreted</keyword>
<evidence type="ECO:0000256" key="3">
    <source>
        <dbReference type="SAM" id="MobiDB-lite"/>
    </source>
</evidence>
<feature type="signal peptide" evidence="4">
    <location>
        <begin position="1"/>
        <end position="16"/>
    </location>
</feature>
<feature type="compositionally biased region" description="Pro residues" evidence="3">
    <location>
        <begin position="185"/>
        <end position="195"/>
    </location>
</feature>
<feature type="region of interest" description="Disordered" evidence="3">
    <location>
        <begin position="876"/>
        <end position="910"/>
    </location>
</feature>
<proteinExistence type="predicted"/>
<dbReference type="Proteomes" id="UP001176517">
    <property type="component" value="Unassembled WGS sequence"/>
</dbReference>
<evidence type="ECO:0000313" key="5">
    <source>
        <dbReference type="EMBL" id="KAK0557516.1"/>
    </source>
</evidence>
<gene>
    <name evidence="5" type="primary">BNA4_1</name>
    <name evidence="5" type="ORF">OC846_000504</name>
</gene>
<dbReference type="PANTHER" id="PTHR47246">
    <property type="entry name" value="MUCIN-19"/>
    <property type="match status" value="1"/>
</dbReference>
<feature type="compositionally biased region" description="Low complexity" evidence="3">
    <location>
        <begin position="967"/>
        <end position="978"/>
    </location>
</feature>
<feature type="compositionally biased region" description="Low complexity" evidence="3">
    <location>
        <begin position="1041"/>
        <end position="1050"/>
    </location>
</feature>
<keyword evidence="6" id="KW-1185">Reference proteome</keyword>
<feature type="region of interest" description="Disordered" evidence="3">
    <location>
        <begin position="934"/>
        <end position="1053"/>
    </location>
</feature>
<feature type="compositionally biased region" description="Pro residues" evidence="3">
    <location>
        <begin position="82"/>
        <end position="92"/>
    </location>
</feature>
<keyword evidence="4" id="KW-0732">Signal</keyword>
<comment type="caution">
    <text evidence="5">The sequence shown here is derived from an EMBL/GenBank/DDBJ whole genome shotgun (WGS) entry which is preliminary data.</text>
</comment>
<comment type="subcellular location">
    <subcellularLocation>
        <location evidence="1">Secreted</location>
    </subcellularLocation>
</comment>
<feature type="compositionally biased region" description="Low complexity" evidence="3">
    <location>
        <begin position="14"/>
        <end position="36"/>
    </location>
</feature>
<sequence>MSNALLALLYSSASSASSSSSSAAAPASSSSSSTPAAPAPPPAHESTPKITDPFAILTGPPPASASSDAQASNLPSVAHQPLAPPRQLPPTASPAALSASNSLLALLTPPAQRANAAPAALPSPASPSAPLLSSSTPLQQPRPASASNEGTAPTANSLLAALLNPSSAPRTPQPKSPAAQSIAAPPAPPSAPPSFPLLSGASSQSQPAQQPAASQNESLPPLLQAILGSSQPSPAPSQALSSSGSKTSTDDAVVLPPSQPEPARDESVPAVPVPTVASEQTVTAPAESAEIAASTETIPAAENVPPKALSSEPARQRESDGALPVHSGKKSREHLPVQRAVHQITKLTTTSGTSLADTRTSGLSALPSNANESHFHIDLTRLQPAGVNTLHRNPLQAVGISLFPQVQAQSQSSVPTATPKNLVATLPSPLSGSAGFDDVKSRNAAAIVLYNLSRARVRVVHRETGARVVLSPPTSSFPLSLNAKIVRLVTGMGPSRGGQFVVAAIVQDSPGEEEASARGGAETQFYLCAWGLPFDFGRAPHESVPPKTESQVLLMTLLPDSAESRPPSLTIEVDHRPGIGDFGSLLLTTTDSAKRTAQLWRVDIDRCEGRTGFPLENLRKGRGALLLSDELDEEAETLTAVARSAVPLTASVGVHAGRSSAKILLRYEMGSSSDACTFELPLRDWPTSFELPQTHSAPSFFCAIAGDHPDSQWTAIVAWDQNTHVAVVRCPRLQATSGPEGPGRQYAEVIAYWHFDGPTELTSETASNLLAIESASTQMLVLAQPERSSIFVLPLQWATTGKKHDVSKLRWTECAVPEPITDFVLDAIASEETGSSASTGIDIEMTASYSGGVHVVKISKDVLDAVARLNDAVAATEEPEIAPDSDEVTAESSVPAEELPKPSEEQPSNTPIAAVAEAIVKKVEETPELLSTLQEPVAETAESTAKTASSAELTASKDATVAPPNGSSTLATPASAPAPASPAVPAPAAQTVSSPVPKSRAAKVAQGESTKAGNGSARSRTSSQAKKEDVALAAAKGNVSGSGQTNTNIGSGTGSTGAANVDIGPVMSLLKQQINQVVIPEVKTSTKQAVQEYMGNTLPEAVLAALPHELHRFLLRPDLSAHLIRTISSGVLPNVQKTAVDTVTRVLAPEFEEMFSGVENRLLEAVESEMVNLRKDVVAEQGEAMLQTEGLVKEMSARMAELRSAVLGLNAANARMEKVLIRMAERSEQREAEHGAERQKLFELIALQQRKLDGLDGNFTQHLDRYQTALDEHRGEIRAALSSQQQQRRGPPGPDEWGAAGHRGSMAPSILSPPPAPPTSQHHHGMLPFQGPPGSDWYGPPPPSAGSGSFPPLTGPGFSGPPGPPWSSAGPPPPPPPSAGPPAASHPPHRAVPEQAEEALIQALGAPNIEQDASQLKDTLHTLYARHGSIPGVIGEPGVNADSLPISQPVLLALVHRLAMALDARARLGPSPPPAVVLAGTAGALETSLAVPWLEAAAPLLNPRNPQIEKQYLAVVTLIREALWRAVQGLRGGPDSWWDEKRAKEHLLNYLWIQR</sequence>
<dbReference type="GO" id="GO:0005576">
    <property type="term" value="C:extracellular region"/>
    <property type="evidence" value="ECO:0007669"/>
    <property type="project" value="UniProtKB-SubCell"/>
</dbReference>
<evidence type="ECO:0000256" key="4">
    <source>
        <dbReference type="SAM" id="SignalP"/>
    </source>
</evidence>
<accession>A0AAN6GV88</accession>
<feature type="region of interest" description="Disordered" evidence="3">
    <location>
        <begin position="14"/>
        <end position="96"/>
    </location>
</feature>
<feature type="compositionally biased region" description="Low complexity" evidence="3">
    <location>
        <begin position="938"/>
        <end position="957"/>
    </location>
</feature>
<reference evidence="5" key="1">
    <citation type="journal article" date="2023" name="PhytoFront">
        <title>Draft Genome Resources of Seven Strains of Tilletia horrida, Causal Agent of Kernel Smut of Rice.</title>
        <authorList>
            <person name="Khanal S."/>
            <person name="Antony Babu S."/>
            <person name="Zhou X.G."/>
        </authorList>
    </citation>
    <scope>NUCLEOTIDE SEQUENCE</scope>
    <source>
        <strain evidence="5">TX6</strain>
    </source>
</reference>
<organism evidence="5 6">
    <name type="scientific">Tilletia horrida</name>
    <dbReference type="NCBI Taxonomy" id="155126"/>
    <lineage>
        <taxon>Eukaryota</taxon>
        <taxon>Fungi</taxon>
        <taxon>Dikarya</taxon>
        <taxon>Basidiomycota</taxon>
        <taxon>Ustilaginomycotina</taxon>
        <taxon>Exobasidiomycetes</taxon>
        <taxon>Tilletiales</taxon>
        <taxon>Tilletiaceae</taxon>
        <taxon>Tilletia</taxon>
    </lineage>
</organism>
<feature type="compositionally biased region" description="Low complexity" evidence="3">
    <location>
        <begin position="1345"/>
        <end position="1356"/>
    </location>
</feature>
<name>A0AAN6GV88_9BASI</name>
<dbReference type="GO" id="GO:0004502">
    <property type="term" value="F:kynurenine 3-monooxygenase activity"/>
    <property type="evidence" value="ECO:0007669"/>
    <property type="project" value="UniProtKB-EC"/>
</dbReference>
<evidence type="ECO:0000256" key="1">
    <source>
        <dbReference type="ARBA" id="ARBA00004613"/>
    </source>
</evidence>
<dbReference type="EMBL" id="JAPDMZ010000005">
    <property type="protein sequence ID" value="KAK0557516.1"/>
    <property type="molecule type" value="Genomic_DNA"/>
</dbReference>
<evidence type="ECO:0000256" key="2">
    <source>
        <dbReference type="ARBA" id="ARBA00022525"/>
    </source>
</evidence>
<keyword evidence="5" id="KW-0560">Oxidoreductase</keyword>
<feature type="chain" id="PRO_5042938543" evidence="4">
    <location>
        <begin position="17"/>
        <end position="1555"/>
    </location>
</feature>
<feature type="compositionally biased region" description="Low complexity" evidence="3">
    <location>
        <begin position="112"/>
        <end position="143"/>
    </location>
</feature>
<feature type="compositionally biased region" description="Low complexity" evidence="3">
    <location>
        <begin position="227"/>
        <end position="245"/>
    </location>
</feature>
<evidence type="ECO:0000313" key="6">
    <source>
        <dbReference type="Proteomes" id="UP001176517"/>
    </source>
</evidence>
<feature type="region of interest" description="Disordered" evidence="3">
    <location>
        <begin position="112"/>
        <end position="270"/>
    </location>
</feature>
<feature type="region of interest" description="Disordered" evidence="3">
    <location>
        <begin position="295"/>
        <end position="334"/>
    </location>
</feature>
<feature type="region of interest" description="Disordered" evidence="3">
    <location>
        <begin position="1280"/>
        <end position="1392"/>
    </location>
</feature>
<protein>
    <submittedName>
        <fullName evidence="5">Kynurenine 3-monooxygenase, mitochondrial</fullName>
        <ecNumber evidence="5">1.14.13.9</ecNumber>
    </submittedName>
</protein>
<dbReference type="PANTHER" id="PTHR47246:SF1">
    <property type="entry name" value="MUCIN-19"/>
    <property type="match status" value="1"/>
</dbReference>
<feature type="compositionally biased region" description="Polar residues" evidence="3">
    <location>
        <begin position="1007"/>
        <end position="1024"/>
    </location>
</feature>
<feature type="compositionally biased region" description="Low complexity" evidence="3">
    <location>
        <begin position="196"/>
        <end position="215"/>
    </location>
</feature>
<feature type="compositionally biased region" description="Acidic residues" evidence="3">
    <location>
        <begin position="877"/>
        <end position="889"/>
    </location>
</feature>
<feature type="compositionally biased region" description="Low complexity" evidence="3">
    <location>
        <begin position="151"/>
        <end position="169"/>
    </location>
</feature>
<feature type="compositionally biased region" description="Low complexity" evidence="3">
    <location>
        <begin position="986"/>
        <end position="997"/>
    </location>
</feature>
<feature type="compositionally biased region" description="Pro residues" evidence="3">
    <location>
        <begin position="1359"/>
        <end position="1380"/>
    </location>
</feature>